<protein>
    <recommendedName>
        <fullName evidence="4">Lysine-specific metallo-endopeptidase domain-containing protein</fullName>
    </recommendedName>
</protein>
<dbReference type="EMBL" id="MU842976">
    <property type="protein sequence ID" value="KAK2024076.1"/>
    <property type="molecule type" value="Genomic_DNA"/>
</dbReference>
<keyword evidence="1" id="KW-0732">Signal</keyword>
<dbReference type="InterPro" id="IPR024079">
    <property type="entry name" value="MetalloPept_cat_dom_sf"/>
</dbReference>
<dbReference type="GO" id="GO:0008237">
    <property type="term" value="F:metallopeptidase activity"/>
    <property type="evidence" value="ECO:0007669"/>
    <property type="project" value="InterPro"/>
</dbReference>
<evidence type="ECO:0000313" key="3">
    <source>
        <dbReference type="Proteomes" id="UP001232148"/>
    </source>
</evidence>
<comment type="caution">
    <text evidence="2">The sequence shown here is derived from an EMBL/GenBank/DDBJ whole genome shotgun (WGS) entry which is preliminary data.</text>
</comment>
<feature type="chain" id="PRO_5042039291" description="Lysine-specific metallo-endopeptidase domain-containing protein" evidence="1">
    <location>
        <begin position="20"/>
        <end position="293"/>
    </location>
</feature>
<sequence>MRFLAGLLVSLLAACHVNADLETRAPSLNPLHYDTVFYIAEGGWVCSKKQLKFLNKVLDEARSTARSAAAALSVEKSEQSIAYLTWFGQSNATPDMRKSILKNHYQSVSENMVYPTTPTGMKLQDLSFYNTRKQKGNGVTENSLIYSCPPPEDRFCIKYNYNAAVKHNLPSRATLVVLCPHFFEKTSSIESVATSWRVAGRVIQSTKQANAGLTLIHEFQHMAKVTGPENVCHDMPDPSSRQLDPATRRPKACYSPDCCMKLSDSYKIQNAENYGLYAGYIQAWPEKARAIRD</sequence>
<name>A0AAD9H7U4_9PEZI</name>
<proteinExistence type="predicted"/>
<dbReference type="Proteomes" id="UP001232148">
    <property type="component" value="Unassembled WGS sequence"/>
</dbReference>
<dbReference type="AlphaFoldDB" id="A0AAD9H7U4"/>
<evidence type="ECO:0000313" key="2">
    <source>
        <dbReference type="EMBL" id="KAK2024076.1"/>
    </source>
</evidence>
<evidence type="ECO:0008006" key="4">
    <source>
        <dbReference type="Google" id="ProtNLM"/>
    </source>
</evidence>
<reference evidence="2" key="1">
    <citation type="submission" date="2021-06" db="EMBL/GenBank/DDBJ databases">
        <title>Comparative genomics, transcriptomics and evolutionary studies reveal genomic signatures of adaptation to plant cell wall in hemibiotrophic fungi.</title>
        <authorList>
            <consortium name="DOE Joint Genome Institute"/>
            <person name="Baroncelli R."/>
            <person name="Diaz J.F."/>
            <person name="Benocci T."/>
            <person name="Peng M."/>
            <person name="Battaglia E."/>
            <person name="Haridas S."/>
            <person name="Andreopoulos W."/>
            <person name="Labutti K."/>
            <person name="Pangilinan J."/>
            <person name="Floch G.L."/>
            <person name="Makela M.R."/>
            <person name="Henrissat B."/>
            <person name="Grigoriev I.V."/>
            <person name="Crouch J.A."/>
            <person name="De Vries R.P."/>
            <person name="Sukno S.A."/>
            <person name="Thon M.R."/>
        </authorList>
    </citation>
    <scope>NUCLEOTIDE SEQUENCE</scope>
    <source>
        <strain evidence="2">MAFF235873</strain>
    </source>
</reference>
<dbReference type="Gene3D" id="3.40.390.10">
    <property type="entry name" value="Collagenase (Catalytic Domain)"/>
    <property type="match status" value="1"/>
</dbReference>
<gene>
    <name evidence="2" type="ORF">LX32DRAFT_686078</name>
</gene>
<dbReference type="PROSITE" id="PS51257">
    <property type="entry name" value="PROKAR_LIPOPROTEIN"/>
    <property type="match status" value="1"/>
</dbReference>
<keyword evidence="3" id="KW-1185">Reference proteome</keyword>
<evidence type="ECO:0000256" key="1">
    <source>
        <dbReference type="SAM" id="SignalP"/>
    </source>
</evidence>
<organism evidence="2 3">
    <name type="scientific">Colletotrichum zoysiae</name>
    <dbReference type="NCBI Taxonomy" id="1216348"/>
    <lineage>
        <taxon>Eukaryota</taxon>
        <taxon>Fungi</taxon>
        <taxon>Dikarya</taxon>
        <taxon>Ascomycota</taxon>
        <taxon>Pezizomycotina</taxon>
        <taxon>Sordariomycetes</taxon>
        <taxon>Hypocreomycetidae</taxon>
        <taxon>Glomerellales</taxon>
        <taxon>Glomerellaceae</taxon>
        <taxon>Colletotrichum</taxon>
        <taxon>Colletotrichum graminicola species complex</taxon>
    </lineage>
</organism>
<feature type="signal peptide" evidence="1">
    <location>
        <begin position="1"/>
        <end position="19"/>
    </location>
</feature>
<accession>A0AAD9H7U4</accession>
<dbReference type="SUPFAM" id="SSF55486">
    <property type="entry name" value="Metalloproteases ('zincins'), catalytic domain"/>
    <property type="match status" value="1"/>
</dbReference>